<protein>
    <submittedName>
        <fullName evidence="2">Uncharacterized protein</fullName>
    </submittedName>
</protein>
<accession>Q2AA45</accession>
<dbReference type="AlphaFoldDB" id="Q2AA45"/>
<sequence length="301" mass="33842">MSTTQQCLKLNSSPSRGSATPDSGHSSVWQQRQPMKQQLTLIKTKMFTAKSHLQNASEKKQEFDTVHAISVDELRSTPQSVTSRWLFLKISPRHNDSSVGIKPLALLKVDKKPLTLLKVGTKPLALLKGKPKAQHMVRFYLLSSTIMVKTLALPKDKSKSRPWLFLKISPRYNDSSVGTTLWLFLKSAQSPWLFLKISPRHNDSSVGTKPLVLLKVQGTMTPQLEQSSWLFLKSVPKPLALPKDKSKAQRLLSQYKALASPQDKPKAQRHLSRIQSPWLLIGSSPRHKGSSNQQSNPWFPT</sequence>
<evidence type="ECO:0000313" key="2">
    <source>
        <dbReference type="EMBL" id="ABD63144.1"/>
    </source>
</evidence>
<organism evidence="2">
    <name type="scientific">Asparagus officinalis</name>
    <name type="common">Garden asparagus</name>
    <dbReference type="NCBI Taxonomy" id="4686"/>
    <lineage>
        <taxon>Eukaryota</taxon>
        <taxon>Viridiplantae</taxon>
        <taxon>Streptophyta</taxon>
        <taxon>Embryophyta</taxon>
        <taxon>Tracheophyta</taxon>
        <taxon>Spermatophyta</taxon>
        <taxon>Magnoliopsida</taxon>
        <taxon>Liliopsida</taxon>
        <taxon>Asparagales</taxon>
        <taxon>Asparagaceae</taxon>
        <taxon>Asparagoideae</taxon>
        <taxon>Asparagus</taxon>
    </lineage>
</organism>
<evidence type="ECO:0000256" key="1">
    <source>
        <dbReference type="SAM" id="MobiDB-lite"/>
    </source>
</evidence>
<proteinExistence type="predicted"/>
<name>Q2AA45_ASPOF</name>
<feature type="region of interest" description="Disordered" evidence="1">
    <location>
        <begin position="1"/>
        <end position="33"/>
    </location>
</feature>
<feature type="region of interest" description="Disordered" evidence="1">
    <location>
        <begin position="280"/>
        <end position="301"/>
    </location>
</feature>
<feature type="compositionally biased region" description="Polar residues" evidence="1">
    <location>
        <begin position="290"/>
        <end position="301"/>
    </location>
</feature>
<dbReference type="EMBL" id="AC183435">
    <property type="protein sequence ID" value="ABD63144.1"/>
    <property type="molecule type" value="Genomic_DNA"/>
</dbReference>
<gene>
    <name evidence="2" type="ORF">19.t00016</name>
</gene>
<reference evidence="2" key="1">
    <citation type="submission" date="2006-03" db="EMBL/GenBank/DDBJ databases">
        <title>Comparative Sequence and Genetic Analyses of Asparagus BACs Reveal No Microsynteny with Onion or Rice.</title>
        <authorList>
            <person name="Jernej J."/>
            <person name="Telgmann A."/>
            <person name="Jung C."/>
            <person name="Cheung F."/>
            <person name="Havey M.J."/>
            <person name="Town C.D."/>
        </authorList>
    </citation>
    <scope>NUCLEOTIDE SEQUENCE</scope>
</reference>